<dbReference type="Gene3D" id="3.30.70.100">
    <property type="match status" value="1"/>
</dbReference>
<dbReference type="InterPro" id="IPR008000">
    <property type="entry name" value="Rham/fucose_mutarotase"/>
</dbReference>
<proteinExistence type="predicted"/>
<dbReference type="PANTHER" id="PTHR34389">
    <property type="entry name" value="L-RHAMNOSE MUTAROTASE"/>
    <property type="match status" value="1"/>
</dbReference>
<dbReference type="AlphaFoldDB" id="A0A6A6GUG3"/>
<dbReference type="Pfam" id="PF05336">
    <property type="entry name" value="rhaM"/>
    <property type="match status" value="1"/>
</dbReference>
<name>A0A6A6GUG3_VIRVR</name>
<evidence type="ECO:0000313" key="1">
    <source>
        <dbReference type="EMBL" id="KAF2229291.1"/>
    </source>
</evidence>
<dbReference type="SUPFAM" id="SSF54909">
    <property type="entry name" value="Dimeric alpha+beta barrel"/>
    <property type="match status" value="1"/>
</dbReference>
<sequence>MSSPPKRVAQYVYLKPEYLQDYKKCHAAVWPEVLKQIKDCNIEDYSIFYDDAKSLLFASFKYVGSDWDSDMKAMSANPKVREWWDMTDKMQESPFPGATGSASGPWWKPVDEVFHCA</sequence>
<dbReference type="EMBL" id="ML991868">
    <property type="protein sequence ID" value="KAF2229291.1"/>
    <property type="molecule type" value="Genomic_DNA"/>
</dbReference>
<keyword evidence="2" id="KW-1185">Reference proteome</keyword>
<organism evidence="1 2">
    <name type="scientific">Viridothelium virens</name>
    <name type="common">Speckled blister lichen</name>
    <name type="synonym">Trypethelium virens</name>
    <dbReference type="NCBI Taxonomy" id="1048519"/>
    <lineage>
        <taxon>Eukaryota</taxon>
        <taxon>Fungi</taxon>
        <taxon>Dikarya</taxon>
        <taxon>Ascomycota</taxon>
        <taxon>Pezizomycotina</taxon>
        <taxon>Dothideomycetes</taxon>
        <taxon>Dothideomycetes incertae sedis</taxon>
        <taxon>Trypetheliales</taxon>
        <taxon>Trypetheliaceae</taxon>
        <taxon>Viridothelium</taxon>
    </lineage>
</organism>
<dbReference type="GO" id="GO:0016857">
    <property type="term" value="F:racemase and epimerase activity, acting on carbohydrates and derivatives"/>
    <property type="evidence" value="ECO:0007669"/>
    <property type="project" value="InterPro"/>
</dbReference>
<gene>
    <name evidence="1" type="ORF">EV356DRAFT_391919</name>
</gene>
<protein>
    <submittedName>
        <fullName evidence="1">Rhamnose mutarotase</fullName>
    </submittedName>
</protein>
<dbReference type="InterPro" id="IPR011008">
    <property type="entry name" value="Dimeric_a/b-barrel"/>
</dbReference>
<evidence type="ECO:0000313" key="2">
    <source>
        <dbReference type="Proteomes" id="UP000800092"/>
    </source>
</evidence>
<accession>A0A6A6GUG3</accession>
<dbReference type="Proteomes" id="UP000800092">
    <property type="component" value="Unassembled WGS sequence"/>
</dbReference>
<dbReference type="OrthoDB" id="9981546at2759"/>
<dbReference type="PANTHER" id="PTHR34389:SF2">
    <property type="entry name" value="L-RHAMNOSE MUTAROTASE"/>
    <property type="match status" value="1"/>
</dbReference>
<reference evidence="1" key="1">
    <citation type="journal article" date="2020" name="Stud. Mycol.">
        <title>101 Dothideomycetes genomes: a test case for predicting lifestyles and emergence of pathogens.</title>
        <authorList>
            <person name="Haridas S."/>
            <person name="Albert R."/>
            <person name="Binder M."/>
            <person name="Bloem J."/>
            <person name="Labutti K."/>
            <person name="Salamov A."/>
            <person name="Andreopoulos B."/>
            <person name="Baker S."/>
            <person name="Barry K."/>
            <person name="Bills G."/>
            <person name="Bluhm B."/>
            <person name="Cannon C."/>
            <person name="Castanera R."/>
            <person name="Culley D."/>
            <person name="Daum C."/>
            <person name="Ezra D."/>
            <person name="Gonzalez J."/>
            <person name="Henrissat B."/>
            <person name="Kuo A."/>
            <person name="Liang C."/>
            <person name="Lipzen A."/>
            <person name="Lutzoni F."/>
            <person name="Magnuson J."/>
            <person name="Mondo S."/>
            <person name="Nolan M."/>
            <person name="Ohm R."/>
            <person name="Pangilinan J."/>
            <person name="Park H.-J."/>
            <person name="Ramirez L."/>
            <person name="Alfaro M."/>
            <person name="Sun H."/>
            <person name="Tritt A."/>
            <person name="Yoshinaga Y."/>
            <person name="Zwiers L.-H."/>
            <person name="Turgeon B."/>
            <person name="Goodwin S."/>
            <person name="Spatafora J."/>
            <person name="Crous P."/>
            <person name="Grigoriev I."/>
        </authorList>
    </citation>
    <scope>NUCLEOTIDE SEQUENCE</scope>
    <source>
        <strain evidence="1">Tuck. ex Michener</strain>
    </source>
</reference>